<dbReference type="InterPro" id="IPR037523">
    <property type="entry name" value="VOC_core"/>
</dbReference>
<protein>
    <submittedName>
        <fullName evidence="2">Fosfomycin resistance glutathione transferase</fullName>
    </submittedName>
</protein>
<sequence>MSTTTSSGRRPLRPQGINHLTFAVTDLERSIGFYTGVLGLELVARWTRGAYLLAGNDWVCLSRDAQMPVPPQAGYTHAAFTVDQADMEAYRQQVDAHGVRVWRSNQSEGDSLYLLDPDGHQLELHVGSLQTRLQAVAAQPYDGWVCYRR</sequence>
<dbReference type="SUPFAM" id="SSF54593">
    <property type="entry name" value="Glyoxalase/Bleomycin resistance protein/Dihydroxybiphenyl dioxygenase"/>
    <property type="match status" value="1"/>
</dbReference>
<accession>A0ABW2S936</accession>
<reference evidence="3" key="1">
    <citation type="journal article" date="2019" name="Int. J. Syst. Evol. Microbiol.">
        <title>The Global Catalogue of Microorganisms (GCM) 10K type strain sequencing project: providing services to taxonomists for standard genome sequencing and annotation.</title>
        <authorList>
            <consortium name="The Broad Institute Genomics Platform"/>
            <consortium name="The Broad Institute Genome Sequencing Center for Infectious Disease"/>
            <person name="Wu L."/>
            <person name="Ma J."/>
        </authorList>
    </citation>
    <scope>NUCLEOTIDE SEQUENCE [LARGE SCALE GENOMIC DNA]</scope>
    <source>
        <strain evidence="3">CCUG 53903</strain>
    </source>
</reference>
<dbReference type="GO" id="GO:0016740">
    <property type="term" value="F:transferase activity"/>
    <property type="evidence" value="ECO:0007669"/>
    <property type="project" value="UniProtKB-KW"/>
</dbReference>
<dbReference type="RefSeq" id="WP_382199296.1">
    <property type="nucleotide sequence ID" value="NZ_JBHTBZ010000013.1"/>
</dbReference>
<comment type="caution">
    <text evidence="2">The sequence shown here is derived from an EMBL/GenBank/DDBJ whole genome shotgun (WGS) entry which is preliminary data.</text>
</comment>
<dbReference type="InterPro" id="IPR029068">
    <property type="entry name" value="Glyas_Bleomycin-R_OHBP_Dase"/>
</dbReference>
<evidence type="ECO:0000313" key="3">
    <source>
        <dbReference type="Proteomes" id="UP001596457"/>
    </source>
</evidence>
<evidence type="ECO:0000313" key="2">
    <source>
        <dbReference type="EMBL" id="MFC7460019.1"/>
    </source>
</evidence>
<proteinExistence type="predicted"/>
<dbReference type="Gene3D" id="3.10.180.10">
    <property type="entry name" value="2,3-Dihydroxybiphenyl 1,2-Dioxygenase, domain 1"/>
    <property type="match status" value="1"/>
</dbReference>
<dbReference type="InterPro" id="IPR004360">
    <property type="entry name" value="Glyas_Fos-R_dOase_dom"/>
</dbReference>
<evidence type="ECO:0000259" key="1">
    <source>
        <dbReference type="PROSITE" id="PS51819"/>
    </source>
</evidence>
<dbReference type="EMBL" id="JBHTBZ010000013">
    <property type="protein sequence ID" value="MFC7460019.1"/>
    <property type="molecule type" value="Genomic_DNA"/>
</dbReference>
<dbReference type="PROSITE" id="PS51819">
    <property type="entry name" value="VOC"/>
    <property type="match status" value="1"/>
</dbReference>
<gene>
    <name evidence="2" type="ORF">ACFQU0_06210</name>
</gene>
<dbReference type="Proteomes" id="UP001596457">
    <property type="component" value="Unassembled WGS sequence"/>
</dbReference>
<dbReference type="PANTHER" id="PTHR21366:SF14">
    <property type="entry name" value="GLYOXALASE DOMAIN-CONTAINING PROTEIN 5"/>
    <property type="match status" value="1"/>
</dbReference>
<dbReference type="PANTHER" id="PTHR21366">
    <property type="entry name" value="GLYOXALASE FAMILY PROTEIN"/>
    <property type="match status" value="1"/>
</dbReference>
<keyword evidence="3" id="KW-1185">Reference proteome</keyword>
<organism evidence="2 3">
    <name type="scientific">Hydrogenophaga defluvii</name>
    <dbReference type="NCBI Taxonomy" id="249410"/>
    <lineage>
        <taxon>Bacteria</taxon>
        <taxon>Pseudomonadati</taxon>
        <taxon>Pseudomonadota</taxon>
        <taxon>Betaproteobacteria</taxon>
        <taxon>Burkholderiales</taxon>
        <taxon>Comamonadaceae</taxon>
        <taxon>Hydrogenophaga</taxon>
    </lineage>
</organism>
<dbReference type="InterPro" id="IPR050383">
    <property type="entry name" value="GlyoxalaseI/FosfomycinResist"/>
</dbReference>
<dbReference type="Pfam" id="PF00903">
    <property type="entry name" value="Glyoxalase"/>
    <property type="match status" value="1"/>
</dbReference>
<keyword evidence="2" id="KW-0808">Transferase</keyword>
<name>A0ABW2S936_9BURK</name>
<feature type="domain" description="VOC" evidence="1">
    <location>
        <begin position="16"/>
        <end position="127"/>
    </location>
</feature>
<dbReference type="CDD" id="cd07244">
    <property type="entry name" value="FosA"/>
    <property type="match status" value="1"/>
</dbReference>